<keyword evidence="2" id="KW-1185">Reference proteome</keyword>
<name>A0ACB8SR32_9AGAM</name>
<comment type="caution">
    <text evidence="1">The sequence shown here is derived from an EMBL/GenBank/DDBJ whole genome shotgun (WGS) entry which is preliminary data.</text>
</comment>
<sequence>MTVPFPPAGYSEDATRRVRVLFGGEYIVDTRKAKLVWEHSFFPHYYFPRAEVQEKYLKRAKEDEKADTYDLVVANRVAEGAVISHTSGDFKGYVKIIFDKADAWLEEDEEIFYHPKDPYKRIEVLQSSRHVRVEIDGVEVANTKKPHLLFETGLPVRTYIPKSDVRLDLLTHAKMTTGCPYKGVANYYDVNLPSEKKEGLVWWYRSPILECAEIRGLIAFYDEKVDVFVDGEKVERPKTVFS</sequence>
<dbReference type="Proteomes" id="UP000814140">
    <property type="component" value="Unassembled WGS sequence"/>
</dbReference>
<dbReference type="EMBL" id="MU277233">
    <property type="protein sequence ID" value="KAI0058683.1"/>
    <property type="molecule type" value="Genomic_DNA"/>
</dbReference>
<reference evidence="1" key="1">
    <citation type="submission" date="2021-03" db="EMBL/GenBank/DDBJ databases">
        <authorList>
            <consortium name="DOE Joint Genome Institute"/>
            <person name="Ahrendt S."/>
            <person name="Looney B.P."/>
            <person name="Miyauchi S."/>
            <person name="Morin E."/>
            <person name="Drula E."/>
            <person name="Courty P.E."/>
            <person name="Chicoki N."/>
            <person name="Fauchery L."/>
            <person name="Kohler A."/>
            <person name="Kuo A."/>
            <person name="Labutti K."/>
            <person name="Pangilinan J."/>
            <person name="Lipzen A."/>
            <person name="Riley R."/>
            <person name="Andreopoulos W."/>
            <person name="He G."/>
            <person name="Johnson J."/>
            <person name="Barry K.W."/>
            <person name="Grigoriev I.V."/>
            <person name="Nagy L."/>
            <person name="Hibbett D."/>
            <person name="Henrissat B."/>
            <person name="Matheny P.B."/>
            <person name="Labbe J."/>
            <person name="Martin F."/>
        </authorList>
    </citation>
    <scope>NUCLEOTIDE SEQUENCE</scope>
    <source>
        <strain evidence="1">HHB10654</strain>
    </source>
</reference>
<protein>
    <submittedName>
        <fullName evidence="1">DUF427-domain-containing protein</fullName>
    </submittedName>
</protein>
<organism evidence="1 2">
    <name type="scientific">Artomyces pyxidatus</name>
    <dbReference type="NCBI Taxonomy" id="48021"/>
    <lineage>
        <taxon>Eukaryota</taxon>
        <taxon>Fungi</taxon>
        <taxon>Dikarya</taxon>
        <taxon>Basidiomycota</taxon>
        <taxon>Agaricomycotina</taxon>
        <taxon>Agaricomycetes</taxon>
        <taxon>Russulales</taxon>
        <taxon>Auriscalpiaceae</taxon>
        <taxon>Artomyces</taxon>
    </lineage>
</organism>
<accession>A0ACB8SR32</accession>
<evidence type="ECO:0000313" key="1">
    <source>
        <dbReference type="EMBL" id="KAI0058683.1"/>
    </source>
</evidence>
<proteinExistence type="predicted"/>
<gene>
    <name evidence="1" type="ORF">BV25DRAFT_1829922</name>
</gene>
<reference evidence="1" key="2">
    <citation type="journal article" date="2022" name="New Phytol.">
        <title>Evolutionary transition to the ectomycorrhizal habit in the genomes of a hyperdiverse lineage of mushroom-forming fungi.</title>
        <authorList>
            <person name="Looney B."/>
            <person name="Miyauchi S."/>
            <person name="Morin E."/>
            <person name="Drula E."/>
            <person name="Courty P.E."/>
            <person name="Kohler A."/>
            <person name="Kuo A."/>
            <person name="LaButti K."/>
            <person name="Pangilinan J."/>
            <person name="Lipzen A."/>
            <person name="Riley R."/>
            <person name="Andreopoulos W."/>
            <person name="He G."/>
            <person name="Johnson J."/>
            <person name="Nolan M."/>
            <person name="Tritt A."/>
            <person name="Barry K.W."/>
            <person name="Grigoriev I.V."/>
            <person name="Nagy L.G."/>
            <person name="Hibbett D."/>
            <person name="Henrissat B."/>
            <person name="Matheny P.B."/>
            <person name="Labbe J."/>
            <person name="Martin F.M."/>
        </authorList>
    </citation>
    <scope>NUCLEOTIDE SEQUENCE</scope>
    <source>
        <strain evidence="1">HHB10654</strain>
    </source>
</reference>
<evidence type="ECO:0000313" key="2">
    <source>
        <dbReference type="Proteomes" id="UP000814140"/>
    </source>
</evidence>